<keyword evidence="9" id="KW-1185">Reference proteome</keyword>
<dbReference type="GO" id="GO:0004674">
    <property type="term" value="F:protein serine/threonine kinase activity"/>
    <property type="evidence" value="ECO:0007669"/>
    <property type="project" value="UniProtKB-EC"/>
</dbReference>
<dbReference type="Proteomes" id="UP000295258">
    <property type="component" value="Unassembled WGS sequence"/>
</dbReference>
<name>A0A4R4VCN4_9ACTN</name>
<dbReference type="InterPro" id="IPR015943">
    <property type="entry name" value="WD40/YVTN_repeat-like_dom_sf"/>
</dbReference>
<evidence type="ECO:0000313" key="9">
    <source>
        <dbReference type="Proteomes" id="UP000295258"/>
    </source>
</evidence>
<gene>
    <name evidence="8" type="ORF">E1292_29095</name>
</gene>
<sequence>MTMRLVPGDPERLGGYWLAARLGAGGRGVVYDAYDDDGHRFAVTVPRGEAEPESRGEAGRRFERVTCRHLAEVVDAGVDGGVPYVVSEFVDGPDLRQAVALHGPYEGDELLALAASLGAALDALHEEKLTHQGINPESVLLAAEGLKVIELGLPACRPVGETYTYLAPEVLTGEEAGAPADVFAWGAVVVYAATGRDPFCGESLGGIMHRLLTFDPDLSDLPEPLRGLVGRALAKDPADRPVAAELLVGAGDVLRPPQGHARPRSLGEVAEEVYQSLTPRQQEEVPGLLLRLLDGDNPHDEGDVLGPLMDAGLLVRRSVRVAPVETSMGKLVALSDDRVAPASAALYRAWPRLRGWAADERESMHVHRRIRVAARQWSEHHRGRSRLLRGEALDTALGWAATKRRHLRLNQLERDFINDSVALSKQRRKLLTPSMATLGALLAAAVTMSVVSVYGQNDLRGRLLDADARVVAARAEAMRSSDPRTAMRLSVAAWRLSPVFEARAALQASLVQPELGVFTDPAADLRARYLLRGDELIRWDTGTVTVWDVPRGRRLASYRLPAGSVALSDDGRYAEGAGGRPFDVATGRPPSPTATFTITRAGRTRVYRGSQVLFDVADRTVALARDGSRAAFSRLDGRVELWELAPKTRTGTIEVQPLTGPDAAAPALAFSPDGATLAVAGREGVTLVAAGRAATRAQRSQPSGPLTTATAPPST</sequence>
<keyword evidence="2" id="KW-0808">Transferase</keyword>
<evidence type="ECO:0000256" key="3">
    <source>
        <dbReference type="ARBA" id="ARBA00022741"/>
    </source>
</evidence>
<organism evidence="8 9">
    <name type="scientific">Nonomuraea deserti</name>
    <dbReference type="NCBI Taxonomy" id="1848322"/>
    <lineage>
        <taxon>Bacteria</taxon>
        <taxon>Bacillati</taxon>
        <taxon>Actinomycetota</taxon>
        <taxon>Actinomycetes</taxon>
        <taxon>Streptosporangiales</taxon>
        <taxon>Streptosporangiaceae</taxon>
        <taxon>Nonomuraea</taxon>
    </lineage>
</organism>
<dbReference type="InterPro" id="IPR011009">
    <property type="entry name" value="Kinase-like_dom_sf"/>
</dbReference>
<dbReference type="EC" id="2.7.11.1" evidence="1"/>
<dbReference type="EMBL" id="SMKO01000096">
    <property type="protein sequence ID" value="TDD00263.1"/>
    <property type="molecule type" value="Genomic_DNA"/>
</dbReference>
<dbReference type="Gene3D" id="1.10.510.10">
    <property type="entry name" value="Transferase(Phosphotransferase) domain 1"/>
    <property type="match status" value="1"/>
</dbReference>
<proteinExistence type="predicted"/>
<dbReference type="PANTHER" id="PTHR43671:SF13">
    <property type="entry name" value="SERINE_THREONINE-PROTEIN KINASE NEK2"/>
    <property type="match status" value="1"/>
</dbReference>
<evidence type="ECO:0000256" key="6">
    <source>
        <dbReference type="SAM" id="MobiDB-lite"/>
    </source>
</evidence>
<dbReference type="InterPro" id="IPR050660">
    <property type="entry name" value="NEK_Ser/Thr_kinase"/>
</dbReference>
<evidence type="ECO:0000259" key="7">
    <source>
        <dbReference type="PROSITE" id="PS50011"/>
    </source>
</evidence>
<dbReference type="Gene3D" id="2.130.10.10">
    <property type="entry name" value="YVTN repeat-like/Quinoprotein amine dehydrogenase"/>
    <property type="match status" value="1"/>
</dbReference>
<dbReference type="SMART" id="SM00220">
    <property type="entry name" value="S_TKc"/>
    <property type="match status" value="1"/>
</dbReference>
<evidence type="ECO:0000256" key="2">
    <source>
        <dbReference type="ARBA" id="ARBA00022679"/>
    </source>
</evidence>
<feature type="compositionally biased region" description="Polar residues" evidence="6">
    <location>
        <begin position="697"/>
        <end position="715"/>
    </location>
</feature>
<evidence type="ECO:0000313" key="8">
    <source>
        <dbReference type="EMBL" id="TDD00263.1"/>
    </source>
</evidence>
<dbReference type="PANTHER" id="PTHR43671">
    <property type="entry name" value="SERINE/THREONINE-PROTEIN KINASE NEK"/>
    <property type="match status" value="1"/>
</dbReference>
<dbReference type="GO" id="GO:0005524">
    <property type="term" value="F:ATP binding"/>
    <property type="evidence" value="ECO:0007669"/>
    <property type="project" value="UniProtKB-KW"/>
</dbReference>
<dbReference type="SUPFAM" id="SSF56112">
    <property type="entry name" value="Protein kinase-like (PK-like)"/>
    <property type="match status" value="1"/>
</dbReference>
<evidence type="ECO:0000256" key="5">
    <source>
        <dbReference type="ARBA" id="ARBA00022840"/>
    </source>
</evidence>
<feature type="non-terminal residue" evidence="8">
    <location>
        <position position="715"/>
    </location>
</feature>
<dbReference type="Gene3D" id="3.30.200.20">
    <property type="entry name" value="Phosphorylase Kinase, domain 1"/>
    <property type="match status" value="1"/>
</dbReference>
<dbReference type="InterPro" id="IPR000719">
    <property type="entry name" value="Prot_kinase_dom"/>
</dbReference>
<dbReference type="InterPro" id="IPR049052">
    <property type="entry name" value="nSTAND1"/>
</dbReference>
<keyword evidence="3" id="KW-0547">Nucleotide-binding</keyword>
<keyword evidence="4" id="KW-0418">Kinase</keyword>
<dbReference type="Pfam" id="PF00069">
    <property type="entry name" value="Pkinase"/>
    <property type="match status" value="1"/>
</dbReference>
<protein>
    <recommendedName>
        <fullName evidence="1">non-specific serine/threonine protein kinase</fullName>
        <ecNumber evidence="1">2.7.11.1</ecNumber>
    </recommendedName>
</protein>
<feature type="region of interest" description="Disordered" evidence="6">
    <location>
        <begin position="692"/>
        <end position="715"/>
    </location>
</feature>
<accession>A0A4R4VCN4</accession>
<dbReference type="InterPro" id="IPR011044">
    <property type="entry name" value="Quino_amine_DH_bsu"/>
</dbReference>
<dbReference type="PROSITE" id="PS50011">
    <property type="entry name" value="PROTEIN_KINASE_DOM"/>
    <property type="match status" value="1"/>
</dbReference>
<evidence type="ECO:0000256" key="4">
    <source>
        <dbReference type="ARBA" id="ARBA00022777"/>
    </source>
</evidence>
<reference evidence="8 9" key="1">
    <citation type="submission" date="2019-03" db="EMBL/GenBank/DDBJ databases">
        <title>Draft genome sequences of novel Actinobacteria.</title>
        <authorList>
            <person name="Sahin N."/>
            <person name="Ay H."/>
            <person name="Saygin H."/>
        </authorList>
    </citation>
    <scope>NUCLEOTIDE SEQUENCE [LARGE SCALE GENOMIC DNA]</scope>
    <source>
        <strain evidence="8 9">KC310</strain>
    </source>
</reference>
<feature type="domain" description="Protein kinase" evidence="7">
    <location>
        <begin position="16"/>
        <end position="254"/>
    </location>
</feature>
<keyword evidence="5" id="KW-0067">ATP-binding</keyword>
<comment type="caution">
    <text evidence="8">The sequence shown here is derived from an EMBL/GenBank/DDBJ whole genome shotgun (WGS) entry which is preliminary data.</text>
</comment>
<dbReference type="Pfam" id="PF20703">
    <property type="entry name" value="nSTAND1"/>
    <property type="match status" value="1"/>
</dbReference>
<dbReference type="AlphaFoldDB" id="A0A4R4VCN4"/>
<dbReference type="SUPFAM" id="SSF50969">
    <property type="entry name" value="YVTN repeat-like/Quinoprotein amine dehydrogenase"/>
    <property type="match status" value="1"/>
</dbReference>
<evidence type="ECO:0000256" key="1">
    <source>
        <dbReference type="ARBA" id="ARBA00012513"/>
    </source>
</evidence>